<dbReference type="PANTHER" id="PTHR42804:SF1">
    <property type="entry name" value="ALDEHYDE DEHYDROGENASE-RELATED"/>
    <property type="match status" value="1"/>
</dbReference>
<dbReference type="CDD" id="cd07139">
    <property type="entry name" value="ALDH_AldA-Rv0768"/>
    <property type="match status" value="1"/>
</dbReference>
<dbReference type="InterPro" id="IPR016161">
    <property type="entry name" value="Ald_DH/histidinol_DH"/>
</dbReference>
<dbReference type="RefSeq" id="WP_259541771.1">
    <property type="nucleotide sequence ID" value="NZ_JANLCJ010000011.1"/>
</dbReference>
<dbReference type="Gene3D" id="3.40.605.10">
    <property type="entry name" value="Aldehyde Dehydrogenase, Chain A, domain 1"/>
    <property type="match status" value="1"/>
</dbReference>
<dbReference type="PANTHER" id="PTHR42804">
    <property type="entry name" value="ALDEHYDE DEHYDROGENASE"/>
    <property type="match status" value="1"/>
</dbReference>
<reference evidence="6" key="1">
    <citation type="submission" date="2022-08" db="EMBL/GenBank/DDBJ databases">
        <authorList>
            <person name="Deng Y."/>
            <person name="Han X.-F."/>
            <person name="Zhang Y.-Q."/>
        </authorList>
    </citation>
    <scope>NUCLEOTIDE SEQUENCE</scope>
    <source>
        <strain evidence="6">CPCC 203386</strain>
    </source>
</reference>
<evidence type="ECO:0000256" key="4">
    <source>
        <dbReference type="RuleBase" id="RU003345"/>
    </source>
</evidence>
<dbReference type="InterPro" id="IPR016162">
    <property type="entry name" value="Ald_DH_N"/>
</dbReference>
<protein>
    <submittedName>
        <fullName evidence="6">Aldehyde dehydrogenase</fullName>
    </submittedName>
</protein>
<dbReference type="Proteomes" id="UP001165586">
    <property type="component" value="Unassembled WGS sequence"/>
</dbReference>
<accession>A0ABT2H816</accession>
<comment type="similarity">
    <text evidence="1 4">Belongs to the aldehyde dehydrogenase family.</text>
</comment>
<dbReference type="InterPro" id="IPR016163">
    <property type="entry name" value="Ald_DH_C"/>
</dbReference>
<dbReference type="InterPro" id="IPR015590">
    <property type="entry name" value="Aldehyde_DH_dom"/>
</dbReference>
<dbReference type="PROSITE" id="PS00687">
    <property type="entry name" value="ALDEHYDE_DEHYDR_GLU"/>
    <property type="match status" value="1"/>
</dbReference>
<evidence type="ECO:0000256" key="1">
    <source>
        <dbReference type="ARBA" id="ARBA00009986"/>
    </source>
</evidence>
<evidence type="ECO:0000313" key="7">
    <source>
        <dbReference type="Proteomes" id="UP001165586"/>
    </source>
</evidence>
<comment type="caution">
    <text evidence="6">The sequence shown here is derived from an EMBL/GenBank/DDBJ whole genome shotgun (WGS) entry which is preliminary data.</text>
</comment>
<dbReference type="SUPFAM" id="SSF53720">
    <property type="entry name" value="ALDH-like"/>
    <property type="match status" value="1"/>
</dbReference>
<evidence type="ECO:0000313" key="6">
    <source>
        <dbReference type="EMBL" id="MCS5736069.1"/>
    </source>
</evidence>
<keyword evidence="7" id="KW-1185">Reference proteome</keyword>
<name>A0ABT2H816_9MICO</name>
<dbReference type="Gene3D" id="3.40.309.10">
    <property type="entry name" value="Aldehyde Dehydrogenase, Chain A, domain 2"/>
    <property type="match status" value="1"/>
</dbReference>
<dbReference type="EMBL" id="JANLCJ010000011">
    <property type="protein sequence ID" value="MCS5736069.1"/>
    <property type="molecule type" value="Genomic_DNA"/>
</dbReference>
<dbReference type="InterPro" id="IPR029510">
    <property type="entry name" value="Ald_DH_CS_GLU"/>
</dbReference>
<feature type="active site" evidence="3">
    <location>
        <position position="263"/>
    </location>
</feature>
<dbReference type="Pfam" id="PF00171">
    <property type="entry name" value="Aldedh"/>
    <property type="match status" value="1"/>
</dbReference>
<organism evidence="6 7">
    <name type="scientific">Herbiconiux daphne</name>
    <dbReference type="NCBI Taxonomy" id="2970914"/>
    <lineage>
        <taxon>Bacteria</taxon>
        <taxon>Bacillati</taxon>
        <taxon>Actinomycetota</taxon>
        <taxon>Actinomycetes</taxon>
        <taxon>Micrococcales</taxon>
        <taxon>Microbacteriaceae</taxon>
        <taxon>Herbiconiux</taxon>
    </lineage>
</organism>
<sequence length="504" mass="53548">MTDVLTIRDTPVKLQHADRLFIGGDWVLPTSGSGFDIIDSATEQPFYRVAEAGPADMDAAITAARYAFDHTDWPLLEPAERAVYLRRLAAGLRERSDEAATYWTRQAGPLFAMSSMSISRVPAAFEAYADLADTYPWIVPEQSQMASFAAVVAEPIGVVGAIVPWNTPLSLAGHKLGPALISGCTVVLKLPPEAPGELLVLAEVAAEIGLPPGVLNVVTAGREVSEQLVRDARVDKIAFTGSSAVGTRIASICGERLARYTLELGGKSAAVVLDDYDIAAAAAAITGQEISLTGQNCSSLTRVIVLKHRHDEFADALGSAFGAVRVGDPFDPDSQMGPLAMSRQRDRVQEYIKKGVADGATLVSGGGVPDHLDRGYYVEPTVFANVDNASTIAQEEIFGPVVSIIPADSEEHAIELANGTVFGLNSAVFTNDVDRAWHVARRLRAGTVGHNGFKTDSQVGFGGVKQSGYGREGGARGVGPYVEPKTVLFNDTPTRFREQNGGAR</sequence>
<evidence type="ECO:0000256" key="3">
    <source>
        <dbReference type="PROSITE-ProRule" id="PRU10007"/>
    </source>
</evidence>
<feature type="domain" description="Aldehyde dehydrogenase" evidence="5">
    <location>
        <begin position="26"/>
        <end position="487"/>
    </location>
</feature>
<keyword evidence="2 4" id="KW-0560">Oxidoreductase</keyword>
<gene>
    <name evidence="6" type="ORF">N1032_20210</name>
</gene>
<evidence type="ECO:0000256" key="2">
    <source>
        <dbReference type="ARBA" id="ARBA00023002"/>
    </source>
</evidence>
<proteinExistence type="inferred from homology"/>
<evidence type="ECO:0000259" key="5">
    <source>
        <dbReference type="Pfam" id="PF00171"/>
    </source>
</evidence>